<dbReference type="Proteomes" id="UP000215931">
    <property type="component" value="Unassembled WGS sequence"/>
</dbReference>
<protein>
    <recommendedName>
        <fullName evidence="3">HNH nuclease domain-containing protein</fullName>
    </recommendedName>
</protein>
<accession>A0A271KEW0</accession>
<reference evidence="1 2" key="1">
    <citation type="submission" date="2017-08" db="EMBL/GenBank/DDBJ databases">
        <title>Mesorhizobium wenxinae sp. nov., a novel rhizobial species isolated from root nodules of chickpea (Cicer arietinum L.).</title>
        <authorList>
            <person name="Zhang J."/>
        </authorList>
    </citation>
    <scope>NUCLEOTIDE SEQUENCE [LARGE SCALE GENOMIC DNA]</scope>
    <source>
        <strain evidence="2">WYCCWR 10019</strain>
    </source>
</reference>
<name>A0A271KEW0_9HYPH</name>
<dbReference type="SUPFAM" id="SSF54060">
    <property type="entry name" value="His-Me finger endonucleases"/>
    <property type="match status" value="1"/>
</dbReference>
<comment type="caution">
    <text evidence="1">The sequence shown here is derived from an EMBL/GenBank/DDBJ whole genome shotgun (WGS) entry which is preliminary data.</text>
</comment>
<evidence type="ECO:0000313" key="1">
    <source>
        <dbReference type="EMBL" id="PAP94004.1"/>
    </source>
</evidence>
<evidence type="ECO:0000313" key="2">
    <source>
        <dbReference type="Proteomes" id="UP000215931"/>
    </source>
</evidence>
<dbReference type="AlphaFoldDB" id="A0A271KEW0"/>
<proteinExistence type="predicted"/>
<organism evidence="1 2">
    <name type="scientific">Mesorhizobium wenxiniae</name>
    <dbReference type="NCBI Taxonomy" id="2014805"/>
    <lineage>
        <taxon>Bacteria</taxon>
        <taxon>Pseudomonadati</taxon>
        <taxon>Pseudomonadota</taxon>
        <taxon>Alphaproteobacteria</taxon>
        <taxon>Hyphomicrobiales</taxon>
        <taxon>Phyllobacteriaceae</taxon>
        <taxon>Mesorhizobium</taxon>
    </lineage>
</organism>
<dbReference type="EMBL" id="NPKH01000023">
    <property type="protein sequence ID" value="PAP94004.1"/>
    <property type="molecule type" value="Genomic_DNA"/>
</dbReference>
<sequence length="172" mass="19499">MCRPHYGRWKRSGSTDGIRSLRGAAERYFNETVLKHDGDECLIWPFVINNGYGRFTHEGEMQYVHLVVCERVNGPPPTQFHQAAHSCGKGKQGCVTKRHLSWKTRTENEADKLEHGTHNRGGRHPLAKLSEIDARRIVALKGVVSQSRLAAEYGITREAISSIHQGRTWGWL</sequence>
<evidence type="ECO:0008006" key="3">
    <source>
        <dbReference type="Google" id="ProtNLM"/>
    </source>
</evidence>
<gene>
    <name evidence="1" type="ORF">CIT31_16695</name>
</gene>
<dbReference type="InterPro" id="IPR044925">
    <property type="entry name" value="His-Me_finger_sf"/>
</dbReference>
<keyword evidence="2" id="KW-1185">Reference proteome</keyword>